<evidence type="ECO:0000256" key="5">
    <source>
        <dbReference type="ARBA" id="ARBA00022824"/>
    </source>
</evidence>
<dbReference type="HOGENOM" id="CLU_1062409_0_0_1"/>
<evidence type="ECO:0000256" key="1">
    <source>
        <dbReference type="ARBA" id="ARBA00004406"/>
    </source>
</evidence>
<organism evidence="9 10">
    <name type="scientific">Trichosporon asahii var. asahii (strain ATCC 90039 / CBS 2479 / JCM 2466 / KCTC 7840 / NBRC 103889/ NCYC 2677 / UAMH 7654)</name>
    <name type="common">Yeast</name>
    <dbReference type="NCBI Taxonomy" id="1186058"/>
    <lineage>
        <taxon>Eukaryota</taxon>
        <taxon>Fungi</taxon>
        <taxon>Dikarya</taxon>
        <taxon>Basidiomycota</taxon>
        <taxon>Agaricomycotina</taxon>
        <taxon>Tremellomycetes</taxon>
        <taxon>Trichosporonales</taxon>
        <taxon>Trichosporonaceae</taxon>
        <taxon>Trichosporon</taxon>
    </lineage>
</organism>
<dbReference type="RefSeq" id="XP_014182196.1">
    <property type="nucleotide sequence ID" value="XM_014326721.1"/>
</dbReference>
<dbReference type="PANTHER" id="PTHR13254">
    <property type="entry name" value="GOLGI AUTOANTIGEN, GOLGIN SUBFAMILY A, 7"/>
    <property type="match status" value="1"/>
</dbReference>
<gene>
    <name evidence="9" type="ORF">A1Q1_07709</name>
</gene>
<dbReference type="OrthoDB" id="2190159at2759"/>
<dbReference type="GO" id="GO:0031211">
    <property type="term" value="C:endoplasmic reticulum palmitoyltransferase complex"/>
    <property type="evidence" value="ECO:0007669"/>
    <property type="project" value="TreeGrafter"/>
</dbReference>
<evidence type="ECO:0000256" key="6">
    <source>
        <dbReference type="ARBA" id="ARBA00023136"/>
    </source>
</evidence>
<protein>
    <recommendedName>
        <fullName evidence="4">Ras modification protein ERF4</fullName>
    </recommendedName>
</protein>
<dbReference type="GeneID" id="25991221"/>
<comment type="similarity">
    <text evidence="2">Belongs to the ERF4 family.</text>
</comment>
<feature type="domain" description="Golgin subfamily A member 7/ERF4" evidence="8">
    <location>
        <begin position="148"/>
        <end position="260"/>
    </location>
</feature>
<proteinExistence type="inferred from homology"/>
<dbReference type="InterPro" id="IPR019383">
    <property type="entry name" value="Golgin_A_7/ERF4"/>
</dbReference>
<feature type="compositionally biased region" description="Low complexity" evidence="7">
    <location>
        <begin position="54"/>
        <end position="71"/>
    </location>
</feature>
<evidence type="ECO:0000259" key="8">
    <source>
        <dbReference type="Pfam" id="PF10256"/>
    </source>
</evidence>
<feature type="compositionally biased region" description="Polar residues" evidence="7">
    <location>
        <begin position="72"/>
        <end position="81"/>
    </location>
</feature>
<dbReference type="Pfam" id="PF10256">
    <property type="entry name" value="Erf4"/>
    <property type="match status" value="1"/>
</dbReference>
<dbReference type="PANTHER" id="PTHR13254:SF0">
    <property type="entry name" value="GOLGIN SUBFAMILY A MEMBER 7_ERF4 DOMAIN-CONTAINING PROTEIN"/>
    <property type="match status" value="1"/>
</dbReference>
<reference evidence="9 10" key="1">
    <citation type="journal article" date="2012" name="Eukaryot. Cell">
        <title>Draft genome sequence of CBS 2479, the standard type strain of Trichosporon asahii.</title>
        <authorList>
            <person name="Yang R.Y."/>
            <person name="Li H.T."/>
            <person name="Zhu H."/>
            <person name="Zhou G.P."/>
            <person name="Wang M."/>
            <person name="Wang L."/>
        </authorList>
    </citation>
    <scope>NUCLEOTIDE SEQUENCE [LARGE SCALE GENOMIC DNA]</scope>
    <source>
        <strain evidence="10">ATCC 90039 / CBS 2479 / JCM 2466 / KCTC 7840 / NCYC 2677 / UAMH 7654</strain>
    </source>
</reference>
<keyword evidence="5" id="KW-0256">Endoplasmic reticulum</keyword>
<evidence type="ECO:0000313" key="10">
    <source>
        <dbReference type="Proteomes" id="UP000002748"/>
    </source>
</evidence>
<dbReference type="GO" id="GO:0006612">
    <property type="term" value="P:protein targeting to membrane"/>
    <property type="evidence" value="ECO:0007669"/>
    <property type="project" value="TreeGrafter"/>
</dbReference>
<evidence type="ECO:0000313" key="9">
    <source>
        <dbReference type="EMBL" id="EJT51114.1"/>
    </source>
</evidence>
<evidence type="ECO:0000256" key="4">
    <source>
        <dbReference type="ARBA" id="ARBA00018463"/>
    </source>
</evidence>
<evidence type="ECO:0000256" key="2">
    <source>
        <dbReference type="ARBA" id="ARBA00007732"/>
    </source>
</evidence>
<evidence type="ECO:0000256" key="3">
    <source>
        <dbReference type="ARBA" id="ARBA00011396"/>
    </source>
</evidence>
<comment type="subunit">
    <text evidence="3">Interacts with ERF2.</text>
</comment>
<dbReference type="KEGG" id="tasa:A1Q1_07709"/>
<dbReference type="Proteomes" id="UP000002748">
    <property type="component" value="Unassembled WGS sequence"/>
</dbReference>
<evidence type="ECO:0000256" key="7">
    <source>
        <dbReference type="SAM" id="MobiDB-lite"/>
    </source>
</evidence>
<feature type="compositionally biased region" description="Basic and acidic residues" evidence="7">
    <location>
        <begin position="86"/>
        <end position="99"/>
    </location>
</feature>
<sequence>MASPPANHPFMRPAIATVTQNAQNGGTGTAYYSPPSASPPQAFERKSLSPRPPSSLSAAPRSRPTSPATPSQQDKFGSLNGSAKPEAFHEPWLEEQPPKKLTRWEEKVQGDLAGWRGGQGVPQAGVPNSTYYGQPQTGMIGRDLPKEIVRIERDWHLGDICQFSTTFPLELESRISPAKFTAFIEEINVPLREAYSVSGAVMDNLLAIATWWTSLMWHTSHFEKELRRAEAIIRSFNESTFNPIGLNVLSPRDVALQYLEIE</sequence>
<accession>J6F2C2</accession>
<keyword evidence="6" id="KW-0472">Membrane</keyword>
<feature type="region of interest" description="Disordered" evidence="7">
    <location>
        <begin position="20"/>
        <end position="99"/>
    </location>
</feature>
<comment type="caution">
    <text evidence="9">The sequence shown here is derived from an EMBL/GenBank/DDBJ whole genome shotgun (WGS) entry which is preliminary data.</text>
</comment>
<dbReference type="AlphaFoldDB" id="J6F2C2"/>
<dbReference type="InterPro" id="IPR051371">
    <property type="entry name" value="Ras_palmitoyltransferase"/>
</dbReference>
<dbReference type="VEuPathDB" id="FungiDB:A1Q1_07709"/>
<comment type="subcellular location">
    <subcellularLocation>
        <location evidence="1">Endoplasmic reticulum membrane</location>
        <topology evidence="1">Peripheral membrane protein</topology>
    </subcellularLocation>
</comment>
<dbReference type="GO" id="GO:0005789">
    <property type="term" value="C:endoplasmic reticulum membrane"/>
    <property type="evidence" value="ECO:0007669"/>
    <property type="project" value="UniProtKB-SubCell"/>
</dbReference>
<name>J6F2C2_TRIAS</name>
<dbReference type="EMBL" id="ALBS01000074">
    <property type="protein sequence ID" value="EJT51114.1"/>
    <property type="molecule type" value="Genomic_DNA"/>
</dbReference>